<dbReference type="EMBL" id="KN822975">
    <property type="protein sequence ID" value="KIO30088.1"/>
    <property type="molecule type" value="Genomic_DNA"/>
</dbReference>
<gene>
    <name evidence="1" type="ORF">M407DRAFT_20758</name>
</gene>
<protein>
    <submittedName>
        <fullName evidence="1">Uncharacterized protein</fullName>
    </submittedName>
</protein>
<dbReference type="Proteomes" id="UP000054248">
    <property type="component" value="Unassembled WGS sequence"/>
</dbReference>
<reference evidence="2" key="2">
    <citation type="submission" date="2015-01" db="EMBL/GenBank/DDBJ databases">
        <title>Evolutionary Origins and Diversification of the Mycorrhizal Mutualists.</title>
        <authorList>
            <consortium name="DOE Joint Genome Institute"/>
            <consortium name="Mycorrhizal Genomics Consortium"/>
            <person name="Kohler A."/>
            <person name="Kuo A."/>
            <person name="Nagy L.G."/>
            <person name="Floudas D."/>
            <person name="Copeland A."/>
            <person name="Barry K.W."/>
            <person name="Cichocki N."/>
            <person name="Veneault-Fourrey C."/>
            <person name="LaButti K."/>
            <person name="Lindquist E.A."/>
            <person name="Lipzen A."/>
            <person name="Lundell T."/>
            <person name="Morin E."/>
            <person name="Murat C."/>
            <person name="Riley R."/>
            <person name="Ohm R."/>
            <person name="Sun H."/>
            <person name="Tunlid A."/>
            <person name="Henrissat B."/>
            <person name="Grigoriev I.V."/>
            <person name="Hibbett D.S."/>
            <person name="Martin F."/>
        </authorList>
    </citation>
    <scope>NUCLEOTIDE SEQUENCE [LARGE SCALE GENOMIC DNA]</scope>
    <source>
        <strain evidence="2">MUT 4182</strain>
    </source>
</reference>
<dbReference type="OrthoDB" id="3258033at2759"/>
<evidence type="ECO:0000313" key="2">
    <source>
        <dbReference type="Proteomes" id="UP000054248"/>
    </source>
</evidence>
<accession>A0A0C3L8C5</accession>
<keyword evidence="2" id="KW-1185">Reference proteome</keyword>
<sequence>MTPRDIIKADTLWPYYKAMGISSIDSLPSGNTGPLKDVEVYCRMINIWSIKDSLFSRWKKRFYAYDVNRAIRMVAEDEGKNFTRILAKPAGYDDWLAKDTMISGADWVSEKCSQRELDINEIGRKMINRSLFRSMASSATNSASWVHGSVRRAIAFKPSVKNQHICAPTPYPKASDIAMATGAGGSSQFSTVGSGLSANPITEAASSQPLTMVTPTNHGDLLTAENLQLCRELEELKIVRTTTRSHGSRHSPVYMSTGLALSACLRFPWSSA</sequence>
<organism evidence="1 2">
    <name type="scientific">Tulasnella calospora MUT 4182</name>
    <dbReference type="NCBI Taxonomy" id="1051891"/>
    <lineage>
        <taxon>Eukaryota</taxon>
        <taxon>Fungi</taxon>
        <taxon>Dikarya</taxon>
        <taxon>Basidiomycota</taxon>
        <taxon>Agaricomycotina</taxon>
        <taxon>Agaricomycetes</taxon>
        <taxon>Cantharellales</taxon>
        <taxon>Tulasnellaceae</taxon>
        <taxon>Tulasnella</taxon>
    </lineage>
</organism>
<dbReference type="AlphaFoldDB" id="A0A0C3L8C5"/>
<proteinExistence type="predicted"/>
<reference evidence="1 2" key="1">
    <citation type="submission" date="2014-04" db="EMBL/GenBank/DDBJ databases">
        <authorList>
            <consortium name="DOE Joint Genome Institute"/>
            <person name="Kuo A."/>
            <person name="Girlanda M."/>
            <person name="Perotto S."/>
            <person name="Kohler A."/>
            <person name="Nagy L.G."/>
            <person name="Floudas D."/>
            <person name="Copeland A."/>
            <person name="Barry K.W."/>
            <person name="Cichocki N."/>
            <person name="Veneault-Fourrey C."/>
            <person name="LaButti K."/>
            <person name="Lindquist E.A."/>
            <person name="Lipzen A."/>
            <person name="Lundell T."/>
            <person name="Morin E."/>
            <person name="Murat C."/>
            <person name="Sun H."/>
            <person name="Tunlid A."/>
            <person name="Henrissat B."/>
            <person name="Grigoriev I.V."/>
            <person name="Hibbett D.S."/>
            <person name="Martin F."/>
            <person name="Nordberg H.P."/>
            <person name="Cantor M.N."/>
            <person name="Hua S.X."/>
        </authorList>
    </citation>
    <scope>NUCLEOTIDE SEQUENCE [LARGE SCALE GENOMIC DNA]</scope>
    <source>
        <strain evidence="1 2">MUT 4182</strain>
    </source>
</reference>
<name>A0A0C3L8C5_9AGAM</name>
<evidence type="ECO:0000313" key="1">
    <source>
        <dbReference type="EMBL" id="KIO30088.1"/>
    </source>
</evidence>
<dbReference type="HOGENOM" id="CLU_089422_0_0_1"/>